<name>A0A392R7Q6_9FABA</name>
<keyword evidence="2" id="KW-1185">Reference proteome</keyword>
<organism evidence="1 2">
    <name type="scientific">Trifolium medium</name>
    <dbReference type="NCBI Taxonomy" id="97028"/>
    <lineage>
        <taxon>Eukaryota</taxon>
        <taxon>Viridiplantae</taxon>
        <taxon>Streptophyta</taxon>
        <taxon>Embryophyta</taxon>
        <taxon>Tracheophyta</taxon>
        <taxon>Spermatophyta</taxon>
        <taxon>Magnoliopsida</taxon>
        <taxon>eudicotyledons</taxon>
        <taxon>Gunneridae</taxon>
        <taxon>Pentapetalae</taxon>
        <taxon>rosids</taxon>
        <taxon>fabids</taxon>
        <taxon>Fabales</taxon>
        <taxon>Fabaceae</taxon>
        <taxon>Papilionoideae</taxon>
        <taxon>50 kb inversion clade</taxon>
        <taxon>NPAAA clade</taxon>
        <taxon>Hologalegina</taxon>
        <taxon>IRL clade</taxon>
        <taxon>Trifolieae</taxon>
        <taxon>Trifolium</taxon>
    </lineage>
</organism>
<evidence type="ECO:0000313" key="2">
    <source>
        <dbReference type="Proteomes" id="UP000265520"/>
    </source>
</evidence>
<reference evidence="1 2" key="1">
    <citation type="journal article" date="2018" name="Front. Plant Sci.">
        <title>Red Clover (Trifolium pratense) and Zigzag Clover (T. medium) - A Picture of Genomic Similarities and Differences.</title>
        <authorList>
            <person name="Dluhosova J."/>
            <person name="Istvanek J."/>
            <person name="Nedelnik J."/>
            <person name="Repkova J."/>
        </authorList>
    </citation>
    <scope>NUCLEOTIDE SEQUENCE [LARGE SCALE GENOMIC DNA]</scope>
    <source>
        <strain evidence="2">cv. 10/8</strain>
        <tissue evidence="1">Leaf</tissue>
    </source>
</reference>
<comment type="caution">
    <text evidence="1">The sequence shown here is derived from an EMBL/GenBank/DDBJ whole genome shotgun (WGS) entry which is preliminary data.</text>
</comment>
<dbReference type="AlphaFoldDB" id="A0A392R7Q6"/>
<proteinExistence type="predicted"/>
<sequence>IGGGGGDGGDDGDTVSAWAELRVVKKKMLRERMRMVRGTIYRKI</sequence>
<dbReference type="Proteomes" id="UP000265520">
    <property type="component" value="Unassembled WGS sequence"/>
</dbReference>
<evidence type="ECO:0000313" key="1">
    <source>
        <dbReference type="EMBL" id="MCI31575.1"/>
    </source>
</evidence>
<accession>A0A392R7Q6</accession>
<feature type="non-terminal residue" evidence="1">
    <location>
        <position position="1"/>
    </location>
</feature>
<dbReference type="EMBL" id="LXQA010188217">
    <property type="protein sequence ID" value="MCI31575.1"/>
    <property type="molecule type" value="Genomic_DNA"/>
</dbReference>
<protein>
    <submittedName>
        <fullName evidence="1">Uncharacterized protein</fullName>
    </submittedName>
</protein>